<dbReference type="Proteomes" id="UP000784294">
    <property type="component" value="Unassembled WGS sequence"/>
</dbReference>
<protein>
    <submittedName>
        <fullName evidence="1">Uncharacterized protein</fullName>
    </submittedName>
</protein>
<keyword evidence="2" id="KW-1185">Reference proteome</keyword>
<proteinExistence type="predicted"/>
<dbReference type="EMBL" id="CAAALY010249689">
    <property type="protein sequence ID" value="VEL35375.1"/>
    <property type="molecule type" value="Genomic_DNA"/>
</dbReference>
<evidence type="ECO:0000313" key="2">
    <source>
        <dbReference type="Proteomes" id="UP000784294"/>
    </source>
</evidence>
<organism evidence="1 2">
    <name type="scientific">Protopolystoma xenopodis</name>
    <dbReference type="NCBI Taxonomy" id="117903"/>
    <lineage>
        <taxon>Eukaryota</taxon>
        <taxon>Metazoa</taxon>
        <taxon>Spiralia</taxon>
        <taxon>Lophotrochozoa</taxon>
        <taxon>Platyhelminthes</taxon>
        <taxon>Monogenea</taxon>
        <taxon>Polyopisthocotylea</taxon>
        <taxon>Polystomatidea</taxon>
        <taxon>Polystomatidae</taxon>
        <taxon>Protopolystoma</taxon>
    </lineage>
</organism>
<dbReference type="AlphaFoldDB" id="A0A3S5CNH6"/>
<comment type="caution">
    <text evidence="1">The sequence shown here is derived from an EMBL/GenBank/DDBJ whole genome shotgun (WGS) entry which is preliminary data.</text>
</comment>
<sequence length="222" mass="24197">MLNSSSVVVVVVEASEAAETPSARASVASEAVAAGPAIRAILQDQAILAHLHAFLGRAGQQEPPPFDPLTAGQLVDFLFAGRGFRSAQAAGRASRSDKHVWCLGRAICRAYLRRPKSDRYASDAAVSADCFSRPVREAVYAALVQTRPGARRTDDERAARLPRRVERPRVRRLTGRLFEEASREAEAWLDANVVPFFRIYCSRLAQTRSPQAGRHSASESDA</sequence>
<evidence type="ECO:0000313" key="1">
    <source>
        <dbReference type="EMBL" id="VEL35375.1"/>
    </source>
</evidence>
<name>A0A3S5CNH6_9PLAT</name>
<accession>A0A3S5CNH6</accession>
<reference evidence="1" key="1">
    <citation type="submission" date="2018-11" db="EMBL/GenBank/DDBJ databases">
        <authorList>
            <consortium name="Pathogen Informatics"/>
        </authorList>
    </citation>
    <scope>NUCLEOTIDE SEQUENCE</scope>
</reference>
<gene>
    <name evidence="1" type="ORF">PXEA_LOCUS28815</name>
</gene>